<dbReference type="AlphaFoldDB" id="A0A8K0GZY6"/>
<evidence type="ECO:0000313" key="3">
    <source>
        <dbReference type="Proteomes" id="UP000796880"/>
    </source>
</evidence>
<organism evidence="2 3">
    <name type="scientific">Rhamnella rubrinervis</name>
    <dbReference type="NCBI Taxonomy" id="2594499"/>
    <lineage>
        <taxon>Eukaryota</taxon>
        <taxon>Viridiplantae</taxon>
        <taxon>Streptophyta</taxon>
        <taxon>Embryophyta</taxon>
        <taxon>Tracheophyta</taxon>
        <taxon>Spermatophyta</taxon>
        <taxon>Magnoliopsida</taxon>
        <taxon>eudicotyledons</taxon>
        <taxon>Gunneridae</taxon>
        <taxon>Pentapetalae</taxon>
        <taxon>rosids</taxon>
        <taxon>fabids</taxon>
        <taxon>Rosales</taxon>
        <taxon>Rhamnaceae</taxon>
        <taxon>rhamnoid group</taxon>
        <taxon>Rhamneae</taxon>
        <taxon>Rhamnella</taxon>
    </lineage>
</organism>
<sequence length="211" mass="23827">MAPLKRLRKASDKSTEATTVTEAAATKKRSREVEESSNAPAANLDTLANFRRRPNWQGCLLYMDTLAKVQGLANWRGALLLYRDTLAKCGHRQNWRGALLIYGHPRPNLRHRQKFAVTYITRHPTGRCLGKFGRGYPRYNFGGFVHHSLSRQLYNDDLHVIEVQFNGVGARFDRRPSPCFRLNRDAGALRDTHGSHHDIASSLSASDIQGC</sequence>
<accession>A0A8K0GZY6</accession>
<reference evidence="2" key="1">
    <citation type="submission" date="2020-03" db="EMBL/GenBank/DDBJ databases">
        <title>A high-quality chromosome-level genome assembly of a woody plant with both climbing and erect habits, Rhamnella rubrinervis.</title>
        <authorList>
            <person name="Lu Z."/>
            <person name="Yang Y."/>
            <person name="Zhu X."/>
            <person name="Sun Y."/>
        </authorList>
    </citation>
    <scope>NUCLEOTIDE SEQUENCE</scope>
    <source>
        <strain evidence="2">BYM</strain>
        <tissue evidence="2">Leaf</tissue>
    </source>
</reference>
<name>A0A8K0GZY6_9ROSA</name>
<evidence type="ECO:0000313" key="2">
    <source>
        <dbReference type="EMBL" id="KAF3443177.1"/>
    </source>
</evidence>
<protein>
    <submittedName>
        <fullName evidence="2">Uncharacterized protein</fullName>
    </submittedName>
</protein>
<evidence type="ECO:0000256" key="1">
    <source>
        <dbReference type="SAM" id="MobiDB-lite"/>
    </source>
</evidence>
<comment type="caution">
    <text evidence="2">The sequence shown here is derived from an EMBL/GenBank/DDBJ whole genome shotgun (WGS) entry which is preliminary data.</text>
</comment>
<dbReference type="EMBL" id="VOIH02000006">
    <property type="protein sequence ID" value="KAF3443177.1"/>
    <property type="molecule type" value="Genomic_DNA"/>
</dbReference>
<keyword evidence="3" id="KW-1185">Reference proteome</keyword>
<gene>
    <name evidence="2" type="ORF">FNV43_RR12858</name>
</gene>
<dbReference type="Proteomes" id="UP000796880">
    <property type="component" value="Unassembled WGS sequence"/>
</dbReference>
<proteinExistence type="predicted"/>
<feature type="region of interest" description="Disordered" evidence="1">
    <location>
        <begin position="1"/>
        <end position="38"/>
    </location>
</feature>